<evidence type="ECO:0000313" key="1">
    <source>
        <dbReference type="EMBL" id="MFD1320466.1"/>
    </source>
</evidence>
<reference evidence="2" key="1">
    <citation type="journal article" date="2019" name="Int. J. Syst. Evol. Microbiol.">
        <title>The Global Catalogue of Microorganisms (GCM) 10K type strain sequencing project: providing services to taxonomists for standard genome sequencing and annotation.</title>
        <authorList>
            <consortium name="The Broad Institute Genomics Platform"/>
            <consortium name="The Broad Institute Genome Sequencing Center for Infectious Disease"/>
            <person name="Wu L."/>
            <person name="Ma J."/>
        </authorList>
    </citation>
    <scope>NUCLEOTIDE SEQUENCE [LARGE SCALE GENOMIC DNA]</scope>
    <source>
        <strain evidence="2">JCM 31037</strain>
    </source>
</reference>
<dbReference type="RefSeq" id="WP_377567478.1">
    <property type="nucleotide sequence ID" value="NZ_JBHTMP010000005.1"/>
</dbReference>
<gene>
    <name evidence="1" type="ORF">ACFQ4H_05100</name>
</gene>
<dbReference type="Proteomes" id="UP001597260">
    <property type="component" value="Unassembled WGS sequence"/>
</dbReference>
<organism evidence="1 2">
    <name type="scientific">Micromonospora sonneratiae</name>
    <dbReference type="NCBI Taxonomy" id="1184706"/>
    <lineage>
        <taxon>Bacteria</taxon>
        <taxon>Bacillati</taxon>
        <taxon>Actinomycetota</taxon>
        <taxon>Actinomycetes</taxon>
        <taxon>Micromonosporales</taxon>
        <taxon>Micromonosporaceae</taxon>
        <taxon>Micromonospora</taxon>
    </lineage>
</organism>
<evidence type="ECO:0000313" key="2">
    <source>
        <dbReference type="Proteomes" id="UP001597260"/>
    </source>
</evidence>
<accession>A0ABW3Y9W6</accession>
<comment type="caution">
    <text evidence="1">The sequence shown here is derived from an EMBL/GenBank/DDBJ whole genome shotgun (WGS) entry which is preliminary data.</text>
</comment>
<keyword evidence="2" id="KW-1185">Reference proteome</keyword>
<sequence>MSMIASEDAMSAEADPIGAVLGELPVLTPVRTEHVPLAVRAVVVHARQEWPAGVVCRNDRAPYPCRLARWGRRVLLAAGVPDERINLLVAAGNPYASPWG</sequence>
<name>A0ABW3Y9W6_9ACTN</name>
<dbReference type="EMBL" id="JBHTMP010000005">
    <property type="protein sequence ID" value="MFD1320466.1"/>
    <property type="molecule type" value="Genomic_DNA"/>
</dbReference>
<protein>
    <submittedName>
        <fullName evidence="1">Uncharacterized protein</fullName>
    </submittedName>
</protein>
<proteinExistence type="predicted"/>